<dbReference type="VEuPathDB" id="VectorBase:RPRC014861"/>
<keyword evidence="2" id="KW-1185">Reference proteome</keyword>
<dbReference type="AlphaFoldDB" id="T1IEZ2"/>
<dbReference type="EMBL" id="ACPB03020176">
    <property type="status" value="NOT_ANNOTATED_CDS"/>
    <property type="molecule type" value="Genomic_DNA"/>
</dbReference>
<accession>T1IEZ2</accession>
<dbReference type="PANTHER" id="PTHR47326">
    <property type="entry name" value="TRANSPOSABLE ELEMENT TC3 TRANSPOSASE-LIKE PROTEIN"/>
    <property type="match status" value="1"/>
</dbReference>
<evidence type="ECO:0000313" key="1">
    <source>
        <dbReference type="EnsemblMetazoa" id="RPRC014861-PA"/>
    </source>
</evidence>
<dbReference type="InParanoid" id="T1IEZ2"/>
<dbReference type="Proteomes" id="UP000015103">
    <property type="component" value="Unassembled WGS sequence"/>
</dbReference>
<evidence type="ECO:0000313" key="2">
    <source>
        <dbReference type="Proteomes" id="UP000015103"/>
    </source>
</evidence>
<protein>
    <submittedName>
        <fullName evidence="1">Uncharacterized protein</fullName>
    </submittedName>
</protein>
<dbReference type="EnsemblMetazoa" id="RPRC014861-RA">
    <property type="protein sequence ID" value="RPRC014861-PA"/>
    <property type="gene ID" value="RPRC014861"/>
</dbReference>
<dbReference type="Gene3D" id="3.30.420.10">
    <property type="entry name" value="Ribonuclease H-like superfamily/Ribonuclease H"/>
    <property type="match status" value="1"/>
</dbReference>
<dbReference type="GO" id="GO:0003676">
    <property type="term" value="F:nucleic acid binding"/>
    <property type="evidence" value="ECO:0007669"/>
    <property type="project" value="InterPro"/>
</dbReference>
<dbReference type="STRING" id="13249.T1IEZ2"/>
<dbReference type="PANTHER" id="PTHR47326:SF1">
    <property type="entry name" value="HTH PSQ-TYPE DOMAIN-CONTAINING PROTEIN"/>
    <property type="match status" value="1"/>
</dbReference>
<name>T1IEZ2_RHOPR</name>
<sequence length="154" mass="17393">MSKKLDDGEIDLNNLLMSDEAHFELSGSVNKQNFRYWASGNPQFIPEKPLHGQRVTVWAGVASWGIIGPYFFDGTVNGERSCSKWAPSTDRQAKTLDSHALFVAALMVAKSRSSYLSFREKVVIHIAWDTLYTDMEELDSEVVLGEIWGYKVPF</sequence>
<proteinExistence type="predicted"/>
<organism evidence="1 2">
    <name type="scientific">Rhodnius prolixus</name>
    <name type="common">Triatomid bug</name>
    <dbReference type="NCBI Taxonomy" id="13249"/>
    <lineage>
        <taxon>Eukaryota</taxon>
        <taxon>Metazoa</taxon>
        <taxon>Ecdysozoa</taxon>
        <taxon>Arthropoda</taxon>
        <taxon>Hexapoda</taxon>
        <taxon>Insecta</taxon>
        <taxon>Pterygota</taxon>
        <taxon>Neoptera</taxon>
        <taxon>Paraneoptera</taxon>
        <taxon>Hemiptera</taxon>
        <taxon>Heteroptera</taxon>
        <taxon>Panheteroptera</taxon>
        <taxon>Cimicomorpha</taxon>
        <taxon>Reduviidae</taxon>
        <taxon>Triatominae</taxon>
        <taxon>Rhodnius</taxon>
    </lineage>
</organism>
<dbReference type="InterPro" id="IPR036397">
    <property type="entry name" value="RNaseH_sf"/>
</dbReference>
<reference evidence="1" key="1">
    <citation type="submission" date="2015-05" db="UniProtKB">
        <authorList>
            <consortium name="EnsemblMetazoa"/>
        </authorList>
    </citation>
    <scope>IDENTIFICATION</scope>
</reference>
<dbReference type="HOGENOM" id="CLU_1706433_0_0_1"/>